<dbReference type="KEGG" id="cal:CAALFM_C107510WA"/>
<dbReference type="PANTHER" id="PTHR10146:SF14">
    <property type="entry name" value="PYRIDOXAL PHOSPHATE HOMEOSTASIS PROTEIN"/>
    <property type="match status" value="1"/>
</dbReference>
<dbReference type="InterPro" id="IPR011078">
    <property type="entry name" value="PyrdxlP_homeostasis"/>
</dbReference>
<evidence type="ECO:0000256" key="3">
    <source>
        <dbReference type="PIRSR" id="PIRSR004848-1"/>
    </source>
</evidence>
<sequence length="277" mass="31272">MRTILTRSIFNFRYPNIIQRAMSSTSTSTSTPSFPEPTEARKQELITNYNNTLQQVQSLNPKVNLVAVSKLKPSSDIMALYSIGVRHFGENYVQELIAKSQELPNDIKWHFIGGLQSGKAKDLSKHVANLYAVETIDSLKKCKQLDNTRVKVEGDDINVFLQINTSGEEQKSGFQNLQDIESTVEFLLSSDCKKLKFLGLMTIGSFNESISNENDKENQDFKKLVEMKQILDSKYNLNLELSMGMSNDFQQAIKQGSTSVRVGTTIFGSRPPRQQQK</sequence>
<dbReference type="HAMAP" id="MF_02087">
    <property type="entry name" value="PLP_homeostasis"/>
    <property type="match status" value="1"/>
</dbReference>
<dbReference type="STRING" id="237561.A0A1D8PE30"/>
<dbReference type="GO" id="GO:0030170">
    <property type="term" value="F:pyridoxal phosphate binding"/>
    <property type="evidence" value="ECO:0000318"/>
    <property type="project" value="GO_Central"/>
</dbReference>
<dbReference type="PANTHER" id="PTHR10146">
    <property type="entry name" value="PROLINE SYNTHETASE CO-TRANSCRIBED BACTERIAL HOMOLOG PROTEIN"/>
    <property type="match status" value="1"/>
</dbReference>
<dbReference type="InterPro" id="IPR029066">
    <property type="entry name" value="PLP-binding_barrel"/>
</dbReference>
<name>A0A1D8PE30_CANAL</name>
<reference evidence="7 8" key="1">
    <citation type="journal article" date="2004" name="Proc. Natl. Acad. Sci. U.S.A.">
        <title>The diploid genome sequence of Candida albicans.</title>
        <authorList>
            <person name="Jones T."/>
            <person name="Federspiel N.A."/>
            <person name="Chibana H."/>
            <person name="Dungan J."/>
            <person name="Kalman S."/>
            <person name="Magee B.B."/>
            <person name="Newport G."/>
            <person name="Thorstenson Y.R."/>
            <person name="Agabian N."/>
            <person name="Magee P.T."/>
            <person name="Davis R.W."/>
            <person name="Scherer S."/>
        </authorList>
    </citation>
    <scope>NUCLEOTIDE SEQUENCE [LARGE SCALE GENOMIC DNA]</scope>
    <source>
        <strain evidence="8">SC5314 / ATCC MYA-2876</strain>
    </source>
</reference>
<gene>
    <name evidence="7" type="ordered locus">CAALFM_C107510WA</name>
    <name evidence="6" type="ordered locus">orf19.10312</name>
</gene>
<dbReference type="GO" id="GO:0005737">
    <property type="term" value="C:cytoplasm"/>
    <property type="evidence" value="ECO:0000318"/>
    <property type="project" value="GO_Central"/>
</dbReference>
<comment type="similarity">
    <text evidence="2 4">Belongs to the pyridoxal phosphate-binding protein YggS/PROSC family.</text>
</comment>
<dbReference type="Proteomes" id="UP000000559">
    <property type="component" value="Chromosome 1"/>
</dbReference>
<dbReference type="OrthoDB" id="10264196at2759"/>
<dbReference type="EMBL" id="CP017623">
    <property type="protein sequence ID" value="AOW26398.1"/>
    <property type="molecule type" value="Genomic_DNA"/>
</dbReference>
<keyword evidence="8" id="KW-1185">Reference proteome</keyword>
<keyword evidence="1 2" id="KW-0663">Pyridoxal phosphate</keyword>
<reference evidence="7 8" key="2">
    <citation type="journal article" date="2007" name="Genome Biol.">
        <title>Assembly of the Candida albicans genome into sixteen supercontigs aligned on the eight chromosomes.</title>
        <authorList>
            <person name="van het Hoog M."/>
            <person name="Rast T.J."/>
            <person name="Martchenko M."/>
            <person name="Grindle S."/>
            <person name="Dignard D."/>
            <person name="Hogues H."/>
            <person name="Cuomo C."/>
            <person name="Berriman M."/>
            <person name="Scherer S."/>
            <person name="Magee B.B."/>
            <person name="Whiteway M."/>
            <person name="Chibana H."/>
            <person name="Nantel A."/>
            <person name="Magee P.T."/>
        </authorList>
    </citation>
    <scope>GENOME REANNOTATION</scope>
    <source>
        <strain evidence="8">SC5314 / ATCC MYA-2876</strain>
    </source>
</reference>
<accession>A0A1D8PE30</accession>
<evidence type="ECO:0000256" key="4">
    <source>
        <dbReference type="RuleBase" id="RU004514"/>
    </source>
</evidence>
<dbReference type="CGD" id="CAL0000185809">
    <property type="gene designation" value="orf19.10312"/>
</dbReference>
<evidence type="ECO:0000313" key="6">
    <source>
        <dbReference type="CGD" id="CAL0000185809"/>
    </source>
</evidence>
<evidence type="ECO:0000313" key="7">
    <source>
        <dbReference type="EMBL" id="AOW26398.1"/>
    </source>
</evidence>
<dbReference type="OMA" id="PLEWHMI"/>
<protein>
    <recommendedName>
        <fullName evidence="2">Pyridoxal phosphate homeostasis protein</fullName>
        <shortName evidence="2">PLP homeostasis protein</shortName>
    </recommendedName>
</protein>
<dbReference type="InParanoid" id="A0A1D8PE30"/>
<dbReference type="SMR" id="A0A1D8PE30"/>
<dbReference type="Pfam" id="PF01168">
    <property type="entry name" value="Ala_racemase_N"/>
    <property type="match status" value="1"/>
</dbReference>
<dbReference type="InterPro" id="IPR001608">
    <property type="entry name" value="Ala_racemase_N"/>
</dbReference>
<evidence type="ECO:0000256" key="2">
    <source>
        <dbReference type="HAMAP-Rule" id="MF_03225"/>
    </source>
</evidence>
<feature type="domain" description="Alanine racemase N-terminal" evidence="5">
    <location>
        <begin position="53"/>
        <end position="271"/>
    </location>
</feature>
<reference evidence="7 8" key="3">
    <citation type="journal article" date="2013" name="Genome Biol.">
        <title>Assembly of a phased diploid Candida albicans genome facilitates allele-specific measurements and provides a simple model for repeat and indel structure.</title>
        <authorList>
            <person name="Muzzey D."/>
            <person name="Schwartz K."/>
            <person name="Weissman J.S."/>
            <person name="Sherlock G."/>
        </authorList>
    </citation>
    <scope>NUCLEOTIDE SEQUENCE [LARGE SCALE GENOMIC DNA]</scope>
    <source>
        <strain evidence="8">SC5314 / ATCC MYA-2876</strain>
    </source>
</reference>
<dbReference type="PIRSF" id="PIRSF004848">
    <property type="entry name" value="YBL036c_PLPDEIII"/>
    <property type="match status" value="1"/>
</dbReference>
<dbReference type="AlphaFoldDB" id="A0A1D8PE30"/>
<dbReference type="FunFam" id="3.20.20.10:FF:000007">
    <property type="entry name" value="Pyridoxal phosphate homeostasis protein"/>
    <property type="match status" value="1"/>
</dbReference>
<dbReference type="CDD" id="cd06822">
    <property type="entry name" value="PLPDE_III_YBL036c_euk"/>
    <property type="match status" value="1"/>
</dbReference>
<comment type="cofactor">
    <cofactor evidence="3">
        <name>pyridoxal 5'-phosphate</name>
        <dbReference type="ChEBI" id="CHEBI:597326"/>
    </cofactor>
</comment>
<organism evidence="7 8">
    <name type="scientific">Candida albicans (strain SC5314 / ATCC MYA-2876)</name>
    <name type="common">Yeast</name>
    <dbReference type="NCBI Taxonomy" id="237561"/>
    <lineage>
        <taxon>Eukaryota</taxon>
        <taxon>Fungi</taxon>
        <taxon>Dikarya</taxon>
        <taxon>Ascomycota</taxon>
        <taxon>Saccharomycotina</taxon>
        <taxon>Pichiomycetes</taxon>
        <taxon>Debaryomycetaceae</taxon>
        <taxon>Candida/Lodderomyces clade</taxon>
        <taxon>Candida</taxon>
    </lineage>
</organism>
<dbReference type="GeneID" id="3646664"/>
<dbReference type="FunCoup" id="A0A1D8PE30">
    <property type="interactions" value="510"/>
</dbReference>
<evidence type="ECO:0000313" key="8">
    <source>
        <dbReference type="Proteomes" id="UP000000559"/>
    </source>
</evidence>
<evidence type="ECO:0000259" key="5">
    <source>
        <dbReference type="Pfam" id="PF01168"/>
    </source>
</evidence>
<dbReference type="RefSeq" id="XP_711736.2">
    <property type="nucleotide sequence ID" value="XM_706644.2"/>
</dbReference>
<feature type="modified residue" description="N6-(pyridoxal phosphate)lysine" evidence="2 3">
    <location>
        <position position="70"/>
    </location>
</feature>
<proteinExistence type="inferred from homology"/>
<comment type="function">
    <text evidence="2">Pyridoxal 5'-phosphate (PLP)-binding protein, which may be involved in intracellular homeostatic regulation of pyridoxal 5'-phosphate (PLP), the active form of vitamin B6.</text>
</comment>
<dbReference type="GO" id="GO:0042816">
    <property type="term" value="P:vitamin B6 metabolic process"/>
    <property type="evidence" value="ECO:0000318"/>
    <property type="project" value="GO_Central"/>
</dbReference>
<dbReference type="Gene3D" id="3.20.20.10">
    <property type="entry name" value="Alanine racemase"/>
    <property type="match status" value="1"/>
</dbReference>
<dbReference type="NCBIfam" id="TIGR00044">
    <property type="entry name" value="YggS family pyridoxal phosphate-dependent enzyme"/>
    <property type="match status" value="1"/>
</dbReference>
<dbReference type="eggNOG" id="KOG3157">
    <property type="taxonomic scope" value="Eukaryota"/>
</dbReference>
<dbReference type="SUPFAM" id="SSF51419">
    <property type="entry name" value="PLP-binding barrel"/>
    <property type="match status" value="1"/>
</dbReference>
<evidence type="ECO:0000256" key="1">
    <source>
        <dbReference type="ARBA" id="ARBA00022898"/>
    </source>
</evidence>
<dbReference type="VEuPathDB" id="FungiDB:C1_07510W_A"/>